<feature type="region of interest" description="Disordered" evidence="11">
    <location>
        <begin position="824"/>
        <end position="854"/>
    </location>
</feature>
<evidence type="ECO:0000256" key="5">
    <source>
        <dbReference type="ARBA" id="ARBA00022679"/>
    </source>
</evidence>
<keyword evidence="14" id="KW-1185">Reference proteome</keyword>
<reference evidence="13" key="1">
    <citation type="submission" date="2020-07" db="EMBL/GenBank/DDBJ databases">
        <authorList>
            <person name="Nieuwenhuis M."/>
            <person name="Van De Peppel L.J.J."/>
        </authorList>
    </citation>
    <scope>NUCLEOTIDE SEQUENCE</scope>
    <source>
        <strain evidence="13">AP01</strain>
        <tissue evidence="13">Mycelium</tissue>
    </source>
</reference>
<feature type="compositionally biased region" description="Pro residues" evidence="11">
    <location>
        <begin position="19"/>
        <end position="42"/>
    </location>
</feature>
<evidence type="ECO:0000256" key="1">
    <source>
        <dbReference type="ARBA" id="ARBA00004123"/>
    </source>
</evidence>
<dbReference type="InterPro" id="IPR046341">
    <property type="entry name" value="SET_dom_sf"/>
</dbReference>
<dbReference type="GO" id="GO:0032259">
    <property type="term" value="P:methylation"/>
    <property type="evidence" value="ECO:0007669"/>
    <property type="project" value="UniProtKB-KW"/>
</dbReference>
<evidence type="ECO:0000259" key="12">
    <source>
        <dbReference type="PROSITE" id="PS50280"/>
    </source>
</evidence>
<dbReference type="EC" id="2.1.1.354" evidence="2"/>
<feature type="compositionally biased region" description="Pro residues" evidence="11">
    <location>
        <begin position="1017"/>
        <end position="1028"/>
    </location>
</feature>
<feature type="compositionally biased region" description="Acidic residues" evidence="11">
    <location>
        <begin position="889"/>
        <end position="898"/>
    </location>
</feature>
<feature type="domain" description="SET" evidence="12">
    <location>
        <begin position="1131"/>
        <end position="1207"/>
    </location>
</feature>
<feature type="compositionally biased region" description="Basic and acidic residues" evidence="11">
    <location>
        <begin position="126"/>
        <end position="141"/>
    </location>
</feature>
<evidence type="ECO:0000256" key="6">
    <source>
        <dbReference type="ARBA" id="ARBA00022691"/>
    </source>
</evidence>
<dbReference type="GO" id="GO:0003676">
    <property type="term" value="F:nucleic acid binding"/>
    <property type="evidence" value="ECO:0007669"/>
    <property type="project" value="InterPro"/>
</dbReference>
<comment type="caution">
    <text evidence="13">The sequence shown here is derived from an EMBL/GenBank/DDBJ whole genome shotgun (WGS) entry which is preliminary data.</text>
</comment>
<feature type="region of interest" description="Disordered" evidence="11">
    <location>
        <begin position="633"/>
        <end position="657"/>
    </location>
</feature>
<dbReference type="PANTHER" id="PTHR45814">
    <property type="entry name" value="HISTONE-LYSINE N-METHYLTRANSFERASE SETD1"/>
    <property type="match status" value="1"/>
</dbReference>
<dbReference type="PROSITE" id="PS50280">
    <property type="entry name" value="SET"/>
    <property type="match status" value="1"/>
</dbReference>
<dbReference type="SMART" id="SM01291">
    <property type="entry name" value="N-SET"/>
    <property type="match status" value="1"/>
</dbReference>
<evidence type="ECO:0000256" key="8">
    <source>
        <dbReference type="ARBA" id="ARBA00023242"/>
    </source>
</evidence>
<dbReference type="AlphaFoldDB" id="A0A9P7GCB8"/>
<keyword evidence="8" id="KW-0539">Nucleus</keyword>
<comment type="subcellular location">
    <subcellularLocation>
        <location evidence="1">Nucleus</location>
    </subcellularLocation>
</comment>
<accession>A0A9P7GCB8</accession>
<keyword evidence="6" id="KW-0949">S-adenosyl-L-methionine</keyword>
<feature type="region of interest" description="Disordered" evidence="11">
    <location>
        <begin position="1"/>
        <end position="141"/>
    </location>
</feature>
<feature type="region of interest" description="Disordered" evidence="11">
    <location>
        <begin position="566"/>
        <end position="615"/>
    </location>
</feature>
<protein>
    <recommendedName>
        <fullName evidence="3">Histone-lysine N-methyltransferase, H3 lysine-4 specific</fullName>
        <ecNumber evidence="2">2.1.1.354</ecNumber>
    </recommendedName>
    <alternativeName>
        <fullName evidence="9">SET domain-containing protein 1</fullName>
    </alternativeName>
</protein>
<feature type="region of interest" description="Disordered" evidence="11">
    <location>
        <begin position="180"/>
        <end position="203"/>
    </location>
</feature>
<evidence type="ECO:0000256" key="9">
    <source>
        <dbReference type="ARBA" id="ARBA00030093"/>
    </source>
</evidence>
<feature type="region of interest" description="Disordered" evidence="11">
    <location>
        <begin position="956"/>
        <end position="982"/>
    </location>
</feature>
<dbReference type="GO" id="GO:0048188">
    <property type="term" value="C:Set1C/COMPASS complex"/>
    <property type="evidence" value="ECO:0007669"/>
    <property type="project" value="TreeGrafter"/>
</dbReference>
<proteinExistence type="predicted"/>
<keyword evidence="7" id="KW-0156">Chromatin regulator</keyword>
<dbReference type="InterPro" id="IPR044570">
    <property type="entry name" value="Set1-like"/>
</dbReference>
<dbReference type="Proteomes" id="UP000775547">
    <property type="component" value="Unassembled WGS sequence"/>
</dbReference>
<dbReference type="SUPFAM" id="SSF82199">
    <property type="entry name" value="SET domain"/>
    <property type="match status" value="1"/>
</dbReference>
<evidence type="ECO:0000256" key="7">
    <source>
        <dbReference type="ARBA" id="ARBA00022853"/>
    </source>
</evidence>
<feature type="compositionally biased region" description="Polar residues" evidence="11">
    <location>
        <begin position="577"/>
        <end position="599"/>
    </location>
</feature>
<evidence type="ECO:0000256" key="11">
    <source>
        <dbReference type="SAM" id="MobiDB-lite"/>
    </source>
</evidence>
<dbReference type="Pfam" id="PF00856">
    <property type="entry name" value="SET"/>
    <property type="match status" value="1"/>
</dbReference>
<feature type="compositionally biased region" description="Pro residues" evidence="11">
    <location>
        <begin position="63"/>
        <end position="79"/>
    </location>
</feature>
<evidence type="ECO:0000256" key="10">
    <source>
        <dbReference type="ARBA" id="ARBA00047571"/>
    </source>
</evidence>
<dbReference type="InterPro" id="IPR035979">
    <property type="entry name" value="RBD_domain_sf"/>
</dbReference>
<dbReference type="InterPro" id="IPR001214">
    <property type="entry name" value="SET_dom"/>
</dbReference>
<evidence type="ECO:0000313" key="14">
    <source>
        <dbReference type="Proteomes" id="UP000775547"/>
    </source>
</evidence>
<comment type="catalytic activity">
    <reaction evidence="10">
        <text>L-lysyl(4)-[histone H3] + 3 S-adenosyl-L-methionine = N(6),N(6),N(6)-trimethyl-L-lysyl(4)-[histone H3] + 3 S-adenosyl-L-homocysteine + 3 H(+)</text>
        <dbReference type="Rhea" id="RHEA:60260"/>
        <dbReference type="Rhea" id="RHEA-COMP:15537"/>
        <dbReference type="Rhea" id="RHEA-COMP:15547"/>
        <dbReference type="ChEBI" id="CHEBI:15378"/>
        <dbReference type="ChEBI" id="CHEBI:29969"/>
        <dbReference type="ChEBI" id="CHEBI:57856"/>
        <dbReference type="ChEBI" id="CHEBI:59789"/>
        <dbReference type="ChEBI" id="CHEBI:61961"/>
        <dbReference type="EC" id="2.1.1.354"/>
    </reaction>
</comment>
<feature type="compositionally biased region" description="Pro residues" evidence="11">
    <location>
        <begin position="88"/>
        <end position="98"/>
    </location>
</feature>
<feature type="region of interest" description="Disordered" evidence="11">
    <location>
        <begin position="876"/>
        <end position="905"/>
    </location>
</feature>
<dbReference type="SUPFAM" id="SSF54928">
    <property type="entry name" value="RNA-binding domain, RBD"/>
    <property type="match status" value="1"/>
</dbReference>
<evidence type="ECO:0000256" key="4">
    <source>
        <dbReference type="ARBA" id="ARBA00022603"/>
    </source>
</evidence>
<organism evidence="13 14">
    <name type="scientific">Asterophora parasitica</name>
    <dbReference type="NCBI Taxonomy" id="117018"/>
    <lineage>
        <taxon>Eukaryota</taxon>
        <taxon>Fungi</taxon>
        <taxon>Dikarya</taxon>
        <taxon>Basidiomycota</taxon>
        <taxon>Agaricomycotina</taxon>
        <taxon>Agaricomycetes</taxon>
        <taxon>Agaricomycetidae</taxon>
        <taxon>Agaricales</taxon>
        <taxon>Tricholomatineae</taxon>
        <taxon>Lyophyllaceae</taxon>
        <taxon>Asterophora</taxon>
    </lineage>
</organism>
<dbReference type="OrthoDB" id="308383at2759"/>
<dbReference type="Pfam" id="PF11764">
    <property type="entry name" value="N-SET"/>
    <property type="match status" value="1"/>
</dbReference>
<feature type="region of interest" description="Disordered" evidence="11">
    <location>
        <begin position="1008"/>
        <end position="1031"/>
    </location>
</feature>
<name>A0A9P7GCB8_9AGAR</name>
<dbReference type="EMBL" id="JABCKV010000062">
    <property type="protein sequence ID" value="KAG5644680.1"/>
    <property type="molecule type" value="Genomic_DNA"/>
</dbReference>
<dbReference type="PANTHER" id="PTHR45814:SF2">
    <property type="entry name" value="HISTONE-LYSINE N-METHYLTRANSFERASE SETD1"/>
    <property type="match status" value="1"/>
</dbReference>
<evidence type="ECO:0000256" key="3">
    <source>
        <dbReference type="ARBA" id="ARBA00015839"/>
    </source>
</evidence>
<reference evidence="13" key="2">
    <citation type="submission" date="2021-10" db="EMBL/GenBank/DDBJ databases">
        <title>Phylogenomics reveals ancestral predisposition of the termite-cultivated fungus Termitomyces towards a domesticated lifestyle.</title>
        <authorList>
            <person name="Auxier B."/>
            <person name="Grum-Grzhimaylo A."/>
            <person name="Cardenas M.E."/>
            <person name="Lodge J.D."/>
            <person name="Laessoe T."/>
            <person name="Pedersen O."/>
            <person name="Smith M.E."/>
            <person name="Kuyper T.W."/>
            <person name="Franco-Molano E.A."/>
            <person name="Baroni T.J."/>
            <person name="Aanen D.K."/>
        </authorList>
    </citation>
    <scope>NUCLEOTIDE SEQUENCE</scope>
    <source>
        <strain evidence="13">AP01</strain>
        <tissue evidence="13">Mycelium</tissue>
    </source>
</reference>
<gene>
    <name evidence="13" type="ORF">DXG03_007979</name>
</gene>
<dbReference type="GO" id="GO:0140999">
    <property type="term" value="F:histone H3K4 trimethyltransferase activity"/>
    <property type="evidence" value="ECO:0007669"/>
    <property type="project" value="UniProtKB-EC"/>
</dbReference>
<evidence type="ECO:0000256" key="2">
    <source>
        <dbReference type="ARBA" id="ARBA00012182"/>
    </source>
</evidence>
<feature type="compositionally biased region" description="Acidic residues" evidence="11">
    <location>
        <begin position="832"/>
        <end position="844"/>
    </location>
</feature>
<dbReference type="Gene3D" id="2.170.270.10">
    <property type="entry name" value="SET domain"/>
    <property type="match status" value="1"/>
</dbReference>
<evidence type="ECO:0000313" key="13">
    <source>
        <dbReference type="EMBL" id="KAG5644680.1"/>
    </source>
</evidence>
<keyword evidence="4" id="KW-0489">Methyltransferase</keyword>
<keyword evidence="5" id="KW-0808">Transferase</keyword>
<sequence length="1207" mass="131564">MPSFPPSLPAEPIQQYLHPIPPPPQHTRPPFPPSLPIPPPFSSPSSSSSSPLPPLPQQQRPSTPAPPPEAAPASEPQPEPETKLYSLPPLPDWPPPRSSYPDSHRNFKVLWDPQLDGATLCAPPGREGREGREGKGKEAFNPEKLSDLAMDNVRAGVLVGMASLAMRYGSSSSALDANGNAAASGSGAGTPNLHLNATQKPPRRDGTYYKALLEHVKRHGGVPQKRIRGSKDKGKEVLIRWEGEVVGPFPEKKVKGEEESKEVVKSDAVGKEGSMEGVVDVCPGDPRQTKDEKMDIDLPSEPAVTSAKMDLYTSSTTPTMIEEEPVPRDPRQDPRFKVLLNRARLSRPYKESLLEVAYDVCFSLLDHGAKSRADFPLPFHRTPYPNPKFTVNSIRNTQQHDSHSLTPPPTGVLLTCLPPLTSTSILKEHYRKYAPNGQITSFEWQVNRANGAALGVLYLKYNAPEHAAACVKGEDGRAAKFGANAAAGTGNKGAAGKGGGADDEKIRAVLDDEGKTLKAVLRELEVRAEREKEDRRRREKGLPPLAVVEAQAAAAAATQAASANGAANGVVGKQETPHQGGTPNGQQTPSQTQKGQGQSRPPPGKHPLHHTLPANPMLAHSHSAHMASPLAQANGAATPTHHAHAQHAHPQIPGLPPIPVVHVRNKGDEPRKPADALLKARAPVLKDHLGWYVTFRAVDVAAKATRVLSNSSTRQLAYQQIELTVANAPALPAQAPKDGNWDDIALAAAAEDLIIKELRTLLAKDIKERLMGAEMRAAIAREREKLKAGPIGGLGVGAAGVGEKRGLKGLSFKKQPKPKLVVEEVRAVETPEPLEQEEEEDGEGVQERPKKKRKQELVRKVTRKIVVGEVESEDDDAAMDTVRKRTVSEEMEDDEQENEPIRKKQKVEVEILETKTKKGKKKKTVKKKVDTVADALFPDELEFEVPSIVQLHITPESSLSLSPGPETKRAPPRVVTPPPTPPLDPYHAGLCEDDEDVYFLKLALAGYQPPDEEDEPTPPPPDLAPPETPAFRKHVTGSARTEGFYKITHAEKAAYVAQYQARATTSVEATPVIEEPQQHITSSRSNRANARRRAQGLEEINQVQRAVALSKGENAANELSFKFNQLQTRKKHLRFARSPIHDWGLYALEKISRGEMVIEYVGEVIRAQVAEKREKAYERQGIGSSYLFRIDEDLVVDATKKGNLGYV</sequence>
<dbReference type="InterPro" id="IPR024657">
    <property type="entry name" value="COMPASS_Set1_N-SET"/>
</dbReference>